<evidence type="ECO:0000256" key="6">
    <source>
        <dbReference type="ARBA" id="ARBA00022692"/>
    </source>
</evidence>
<dbReference type="SUPFAM" id="SSF111369">
    <property type="entry name" value="HlyD-like secretion proteins"/>
    <property type="match status" value="1"/>
</dbReference>
<comment type="subcellular location">
    <subcellularLocation>
        <location evidence="1">Cell inner membrane</location>
        <topology evidence="1">Single-pass membrane protein</topology>
    </subcellularLocation>
</comment>
<feature type="domain" description="Multidrug export protein EmrA/FarA alpha-helical hairpin" evidence="12">
    <location>
        <begin position="96"/>
        <end position="215"/>
    </location>
</feature>
<feature type="region of interest" description="Disordered" evidence="10">
    <location>
        <begin position="393"/>
        <end position="419"/>
    </location>
</feature>
<keyword evidence="3" id="KW-0813">Transport</keyword>
<name>A0A2A4F5Q0_9BURK</name>
<comment type="caution">
    <text evidence="14">The sequence shown here is derived from an EMBL/GenBank/DDBJ whole genome shotgun (WGS) entry which is preliminary data.</text>
</comment>
<dbReference type="GO" id="GO:0046677">
    <property type="term" value="P:response to antibiotic"/>
    <property type="evidence" value="ECO:0007669"/>
    <property type="project" value="UniProtKB-ARBA"/>
</dbReference>
<keyword evidence="8 11" id="KW-0472">Membrane</keyword>
<dbReference type="OrthoDB" id="9811754at2"/>
<keyword evidence="4" id="KW-1003">Cell membrane</keyword>
<evidence type="ECO:0000256" key="1">
    <source>
        <dbReference type="ARBA" id="ARBA00004377"/>
    </source>
</evidence>
<dbReference type="InterPro" id="IPR058633">
    <property type="entry name" value="EmrA/FarA_HH"/>
</dbReference>
<evidence type="ECO:0000256" key="9">
    <source>
        <dbReference type="SAM" id="Coils"/>
    </source>
</evidence>
<dbReference type="Proteomes" id="UP000218022">
    <property type="component" value="Unassembled WGS sequence"/>
</dbReference>
<comment type="similarity">
    <text evidence="2">Belongs to the membrane fusion protein (MFP) (TC 8.A.1) family.</text>
</comment>
<evidence type="ECO:0000259" key="13">
    <source>
        <dbReference type="Pfam" id="PF25963"/>
    </source>
</evidence>
<dbReference type="Pfam" id="PF25963">
    <property type="entry name" value="Beta-barrel_AAEA"/>
    <property type="match status" value="1"/>
</dbReference>
<dbReference type="GO" id="GO:0015721">
    <property type="term" value="P:bile acid and bile salt transport"/>
    <property type="evidence" value="ECO:0007669"/>
    <property type="project" value="UniProtKB-ARBA"/>
</dbReference>
<accession>A0A2A4F5Q0</accession>
<organism evidence="14 15">
    <name type="scientific">Paraburkholderia acidicola</name>
    <dbReference type="NCBI Taxonomy" id="1912599"/>
    <lineage>
        <taxon>Bacteria</taxon>
        <taxon>Pseudomonadati</taxon>
        <taxon>Pseudomonadota</taxon>
        <taxon>Betaproteobacteria</taxon>
        <taxon>Burkholderiales</taxon>
        <taxon>Burkholderiaceae</taxon>
        <taxon>Paraburkholderia</taxon>
    </lineage>
</organism>
<proteinExistence type="inferred from homology"/>
<protein>
    <submittedName>
        <fullName evidence="14">HlyD family secretion protein</fullName>
    </submittedName>
</protein>
<dbReference type="Gene3D" id="2.40.30.170">
    <property type="match status" value="1"/>
</dbReference>
<evidence type="ECO:0000256" key="5">
    <source>
        <dbReference type="ARBA" id="ARBA00022519"/>
    </source>
</evidence>
<dbReference type="PANTHER" id="PTHR30386:SF19">
    <property type="entry name" value="MULTIDRUG EXPORT PROTEIN EMRA-RELATED"/>
    <property type="match status" value="1"/>
</dbReference>
<dbReference type="Gene3D" id="2.40.50.100">
    <property type="match status" value="1"/>
</dbReference>
<evidence type="ECO:0000256" key="11">
    <source>
        <dbReference type="SAM" id="Phobius"/>
    </source>
</evidence>
<feature type="compositionally biased region" description="Low complexity" evidence="10">
    <location>
        <begin position="394"/>
        <end position="408"/>
    </location>
</feature>
<feature type="transmembrane region" description="Helical" evidence="11">
    <location>
        <begin position="25"/>
        <end position="44"/>
    </location>
</feature>
<feature type="domain" description="p-hydroxybenzoic acid efflux pump subunit AaeA-like beta-barrel" evidence="13">
    <location>
        <begin position="253"/>
        <end position="340"/>
    </location>
</feature>
<evidence type="ECO:0000256" key="8">
    <source>
        <dbReference type="ARBA" id="ARBA00023136"/>
    </source>
</evidence>
<evidence type="ECO:0000313" key="15">
    <source>
        <dbReference type="Proteomes" id="UP000218022"/>
    </source>
</evidence>
<dbReference type="FunFam" id="2.40.30.170:FF:000003">
    <property type="entry name" value="Multidrug resistance protein A"/>
    <property type="match status" value="1"/>
</dbReference>
<evidence type="ECO:0000256" key="4">
    <source>
        <dbReference type="ARBA" id="ARBA00022475"/>
    </source>
</evidence>
<dbReference type="PANTHER" id="PTHR30386">
    <property type="entry name" value="MEMBRANE FUSION SUBUNIT OF EMRAB-TOLC MULTIDRUG EFFLUX PUMP"/>
    <property type="match status" value="1"/>
</dbReference>
<sequence length="419" mass="44283">MNTPQQVAAETQPANNNGKRQRMTALLVIVILIAATAYGLYYFLVARFHEDTDDAYVNGNVVQITPQVSGTVIAVNADNTQTVKAGDPIVALDPADARVALQQSEANLGQTVRQVRGLFANDDQYLAQVAVRQSDLSRAQDDLRRRLTVAGTGAVSQEDIAHARDAVKSAEAALDAAQQQLAANRALTANTTIAGHPDVQAAAAKVRDAYLANARNTLPAPVTGYVAQRSVQVGQRVSPGTPLMGIVPLNGVWIDANFKEVQLKHIRIGQPVELTADAYGSSVVFHGNVVGFSAGTGSAFSLLPAQNATGNWIKVVQRLPVRIAIDPQELEQHPLRIGLSMQVDVDIKNDSGSELASAKNTVYQTSVFENYGDQADAEIARIIAENAGNAGTSGAAQKVAAHAAKAGASTNTQVDPKRT</sequence>
<feature type="compositionally biased region" description="Polar residues" evidence="10">
    <location>
        <begin position="409"/>
        <end position="419"/>
    </location>
</feature>
<dbReference type="InterPro" id="IPR058634">
    <property type="entry name" value="AaeA-lik-b-barrel"/>
</dbReference>
<evidence type="ECO:0000256" key="3">
    <source>
        <dbReference type="ARBA" id="ARBA00022448"/>
    </source>
</evidence>
<reference evidence="14 15" key="1">
    <citation type="submission" date="2017-01" db="EMBL/GenBank/DDBJ databases">
        <title>Whole-Genome Shotgun Sequencing of Two beta-Proteobacterial Species in Search of the Bulgecin Biosynthetic Cluster.</title>
        <authorList>
            <person name="Horsman M.E."/>
            <person name="Marous D.R."/>
            <person name="Li R."/>
            <person name="Oliver R.A."/>
            <person name="Byun B."/>
            <person name="Emrich S.J."/>
            <person name="Boggess B."/>
            <person name="Townsend C.A."/>
            <person name="Mobashery S."/>
        </authorList>
    </citation>
    <scope>NUCLEOTIDE SEQUENCE [LARGE SCALE GENOMIC DNA]</scope>
    <source>
        <strain evidence="14 15">ATCC 31363</strain>
    </source>
</reference>
<keyword evidence="7 11" id="KW-1133">Transmembrane helix</keyword>
<dbReference type="GO" id="GO:1990961">
    <property type="term" value="P:xenobiotic detoxification by transmembrane export across the plasma membrane"/>
    <property type="evidence" value="ECO:0007669"/>
    <property type="project" value="UniProtKB-ARBA"/>
</dbReference>
<evidence type="ECO:0000259" key="12">
    <source>
        <dbReference type="Pfam" id="PF25885"/>
    </source>
</evidence>
<keyword evidence="9" id="KW-0175">Coiled coil</keyword>
<dbReference type="Gene3D" id="1.10.287.470">
    <property type="entry name" value="Helix hairpin bin"/>
    <property type="match status" value="1"/>
</dbReference>
<dbReference type="EMBL" id="MTZV01000001">
    <property type="protein sequence ID" value="PCE28711.1"/>
    <property type="molecule type" value="Genomic_DNA"/>
</dbReference>
<evidence type="ECO:0000313" key="14">
    <source>
        <dbReference type="EMBL" id="PCE28711.1"/>
    </source>
</evidence>
<evidence type="ECO:0000256" key="10">
    <source>
        <dbReference type="SAM" id="MobiDB-lite"/>
    </source>
</evidence>
<keyword evidence="5" id="KW-0997">Cell inner membrane</keyword>
<feature type="coiled-coil region" evidence="9">
    <location>
        <begin position="160"/>
        <end position="187"/>
    </location>
</feature>
<evidence type="ECO:0000256" key="7">
    <source>
        <dbReference type="ARBA" id="ARBA00022989"/>
    </source>
</evidence>
<keyword evidence="6 11" id="KW-0812">Transmembrane</keyword>
<dbReference type="RefSeq" id="WP_096716709.1">
    <property type="nucleotide sequence ID" value="NZ_MTZV01000001.1"/>
</dbReference>
<dbReference type="Pfam" id="PF25885">
    <property type="entry name" value="HH_EMRA"/>
    <property type="match status" value="1"/>
</dbReference>
<evidence type="ECO:0000256" key="2">
    <source>
        <dbReference type="ARBA" id="ARBA00009477"/>
    </source>
</evidence>
<dbReference type="GO" id="GO:0005886">
    <property type="term" value="C:plasma membrane"/>
    <property type="evidence" value="ECO:0007669"/>
    <property type="project" value="UniProtKB-SubCell"/>
</dbReference>
<dbReference type="InterPro" id="IPR050739">
    <property type="entry name" value="MFP"/>
</dbReference>
<gene>
    <name evidence="14" type="ORF">BWP39_00540</name>
</gene>
<dbReference type="AlphaFoldDB" id="A0A2A4F5Q0"/>